<evidence type="ECO:0000256" key="1">
    <source>
        <dbReference type="SAM" id="MobiDB-lite"/>
    </source>
</evidence>
<sequence length="393" mass="42309">MLDANGFKRKTYDDLLNDMSSKTKELFGADANVSEKAFLGILIRIMAWFLSLAWMAIEQVYHAAYRKSAEGVQLDKLLPYAGITRILEEYAYGEITINGTANHTVESGFLVSTESDITFETIADVTLNVNGVGIVEIVCTEIGSIGNVEANSITQIVNPDANVTSVNNPQRTSGGREKETDAEARARADITVEGMGSGTPAAIRRALMNLSNVRAAHVIDNYSDVTDAYGTPSRALQAFVLGGDDREIAQAILESKAGGIQPYGTTYIEVADLSGNLQSVGFTRASEVNLHARIVISKDSRFTNDGEDKVRNAVVRYIGGSDTTSQLFTGLNMGEKVVLAKAMAHIMSVEGVTDVELSFSSDGGQVFLEENVLIDVFEVAQISAENIEVVISV</sequence>
<name>A0ABX3CKG8_9BACI</name>
<accession>A0ABX3CKG8</accession>
<dbReference type="InterPro" id="IPR006949">
    <property type="entry name" value="Barrel_Baseplate_J-like"/>
</dbReference>
<evidence type="ECO:0000313" key="4">
    <source>
        <dbReference type="Proteomes" id="UP000180194"/>
    </source>
</evidence>
<dbReference type="RefSeq" id="WP_071159565.1">
    <property type="nucleotide sequence ID" value="NZ_MBRJ01000055.1"/>
</dbReference>
<protein>
    <recommendedName>
        <fullName evidence="2">Baseplate protein J-like barrel domain-containing protein</fullName>
    </recommendedName>
</protein>
<dbReference type="EMBL" id="MBRJ01000055">
    <property type="protein sequence ID" value="OHX41662.1"/>
    <property type="molecule type" value="Genomic_DNA"/>
</dbReference>
<organism evidence="3 4">
    <name type="scientific">Cytobacillus oceanisediminis</name>
    <dbReference type="NCBI Taxonomy" id="665099"/>
    <lineage>
        <taxon>Bacteria</taxon>
        <taxon>Bacillati</taxon>
        <taxon>Bacillota</taxon>
        <taxon>Bacilli</taxon>
        <taxon>Bacillales</taxon>
        <taxon>Bacillaceae</taxon>
        <taxon>Cytobacillus</taxon>
    </lineage>
</organism>
<dbReference type="InterPro" id="IPR052399">
    <property type="entry name" value="Phage_Baseplate_Assmbl_Protein"/>
</dbReference>
<gene>
    <name evidence="3" type="ORF">BBV17_27875</name>
</gene>
<feature type="compositionally biased region" description="Polar residues" evidence="1">
    <location>
        <begin position="162"/>
        <end position="173"/>
    </location>
</feature>
<dbReference type="PANTHER" id="PTHR37829">
    <property type="entry name" value="PHAGE-LIKE ELEMENT PBSX PROTEIN XKDT"/>
    <property type="match status" value="1"/>
</dbReference>
<evidence type="ECO:0000259" key="2">
    <source>
        <dbReference type="Pfam" id="PF04865"/>
    </source>
</evidence>
<dbReference type="PANTHER" id="PTHR37829:SF3">
    <property type="entry name" value="PROTEIN JAYE-RELATED"/>
    <property type="match status" value="1"/>
</dbReference>
<reference evidence="3 4" key="1">
    <citation type="submission" date="2016-07" db="EMBL/GenBank/DDBJ databases">
        <title>Bacillus oceanisediminis whole genome.</title>
        <authorList>
            <person name="Pal Y."/>
            <person name="Verma A."/>
            <person name="Mual P."/>
            <person name="Srinivasan K."/>
        </authorList>
    </citation>
    <scope>NUCLEOTIDE SEQUENCE [LARGE SCALE GENOMIC DNA]</scope>
    <source>
        <strain evidence="3 4">Bhandara28</strain>
    </source>
</reference>
<comment type="caution">
    <text evidence="3">The sequence shown here is derived from an EMBL/GenBank/DDBJ whole genome shotgun (WGS) entry which is preliminary data.</text>
</comment>
<feature type="domain" description="Baseplate protein J-like barrel" evidence="2">
    <location>
        <begin position="95"/>
        <end position="175"/>
    </location>
</feature>
<feature type="region of interest" description="Disordered" evidence="1">
    <location>
        <begin position="162"/>
        <end position="184"/>
    </location>
</feature>
<feature type="compositionally biased region" description="Basic and acidic residues" evidence="1">
    <location>
        <begin position="174"/>
        <end position="184"/>
    </location>
</feature>
<keyword evidence="4" id="KW-1185">Reference proteome</keyword>
<dbReference type="Proteomes" id="UP000180194">
    <property type="component" value="Unassembled WGS sequence"/>
</dbReference>
<dbReference type="Pfam" id="PF04865">
    <property type="entry name" value="Baseplate_J"/>
    <property type="match status" value="1"/>
</dbReference>
<evidence type="ECO:0000313" key="3">
    <source>
        <dbReference type="EMBL" id="OHX41662.1"/>
    </source>
</evidence>
<proteinExistence type="predicted"/>